<feature type="transmembrane region" description="Helical" evidence="9">
    <location>
        <begin position="132"/>
        <end position="149"/>
    </location>
</feature>
<dbReference type="Pfam" id="PF00664">
    <property type="entry name" value="ABC_membrane"/>
    <property type="match status" value="1"/>
</dbReference>
<evidence type="ECO:0000256" key="3">
    <source>
        <dbReference type="ARBA" id="ARBA00022475"/>
    </source>
</evidence>
<feature type="transmembrane region" description="Helical" evidence="9">
    <location>
        <begin position="51"/>
        <end position="71"/>
    </location>
</feature>
<dbReference type="PANTHER" id="PTHR43394:SF1">
    <property type="entry name" value="ATP-BINDING CASSETTE SUB-FAMILY B MEMBER 10, MITOCHONDRIAL"/>
    <property type="match status" value="1"/>
</dbReference>
<feature type="domain" description="ABC transmembrane type-1" evidence="11">
    <location>
        <begin position="16"/>
        <end position="297"/>
    </location>
</feature>
<organism evidence="12 13">
    <name type="scientific">Listeria fleischmannii 1991</name>
    <dbReference type="NCBI Taxonomy" id="1430899"/>
    <lineage>
        <taxon>Bacteria</taxon>
        <taxon>Bacillati</taxon>
        <taxon>Bacillota</taxon>
        <taxon>Bacilli</taxon>
        <taxon>Bacillales</taxon>
        <taxon>Listeriaceae</taxon>
        <taxon>Listeria</taxon>
    </lineage>
</organism>
<evidence type="ECO:0000256" key="9">
    <source>
        <dbReference type="SAM" id="Phobius"/>
    </source>
</evidence>
<dbReference type="PROSITE" id="PS00211">
    <property type="entry name" value="ABC_TRANSPORTER_1"/>
    <property type="match status" value="1"/>
</dbReference>
<dbReference type="SMART" id="SM00382">
    <property type="entry name" value="AAA"/>
    <property type="match status" value="1"/>
</dbReference>
<dbReference type="Proteomes" id="UP000052258">
    <property type="component" value="Unassembled WGS sequence"/>
</dbReference>
<evidence type="ECO:0000256" key="8">
    <source>
        <dbReference type="ARBA" id="ARBA00023136"/>
    </source>
</evidence>
<dbReference type="Pfam" id="PF00005">
    <property type="entry name" value="ABC_tran"/>
    <property type="match status" value="1"/>
</dbReference>
<evidence type="ECO:0000313" key="12">
    <source>
        <dbReference type="EMBL" id="KMT58558.1"/>
    </source>
</evidence>
<sequence length="575" mass="63386">MKILFQHLKKYRMQTILSTLFVAVMVASQLWQPKLLQQVLNAIMEDKMDEITSIGIILVAVAVVGLIAGIFNTILSAKIAQGVGADIRESSFRKVQTFSFSNIERFSTGNLVVRQTNDITQVQNLVMMSLQSLTRIPIMFIGSFILAMVTLPALWWVIILLVVLVVLIVMITFGAMGKHFAKIQAFLDKVNAIAKENLAGMRVVKSFVQEDNELKRFSDTSDKLTRHTIIVGTLFSVMIPAFMLVSNLAIVVSIYFVGDMVKDDPTVIGAIASFMNYLMQIMMAIIIGGMLTMMASRAFISLGRISEVLNTDADIKYDKDAPEEDLTGSVEFKHVSFRYEGDEQNALSDISFKASPGEMVGIVGATGAGKSTLAQLIPRLYDPSEGEVLIGGKNLVDVNKNTLRKTVSLVLQRAILFSGTISDNLRHGKQDASEDDMEKATSIAQAKEFIERQDKIYDAIVEERGNNFSGGQKQRLSISRGVIGDPKILILDDSTSALDARSEKLVKEALNKELNDTTTFIIAQKISSVIHADKILVLDGGKLVSVGSHKELLEISPIYQEIYETQKGKDAWGNE</sequence>
<dbReference type="GO" id="GO:0005886">
    <property type="term" value="C:plasma membrane"/>
    <property type="evidence" value="ECO:0007669"/>
    <property type="project" value="UniProtKB-SubCell"/>
</dbReference>
<keyword evidence="5" id="KW-0547">Nucleotide-binding</keyword>
<name>A0A0J8GCQ3_9LIST</name>
<dbReference type="RefSeq" id="WP_007475397.1">
    <property type="nucleotide sequence ID" value="NZ_KQ130619.1"/>
</dbReference>
<keyword evidence="13" id="KW-1185">Reference proteome</keyword>
<dbReference type="GO" id="GO:0005524">
    <property type="term" value="F:ATP binding"/>
    <property type="evidence" value="ECO:0007669"/>
    <property type="project" value="UniProtKB-KW"/>
</dbReference>
<evidence type="ECO:0000313" key="13">
    <source>
        <dbReference type="Proteomes" id="UP000052258"/>
    </source>
</evidence>
<keyword evidence="4 9" id="KW-0812">Transmembrane</keyword>
<dbReference type="InterPro" id="IPR027417">
    <property type="entry name" value="P-loop_NTPase"/>
</dbReference>
<evidence type="ECO:0000259" key="10">
    <source>
        <dbReference type="PROSITE" id="PS50893"/>
    </source>
</evidence>
<dbReference type="EMBL" id="AZHO01000028">
    <property type="protein sequence ID" value="KMT58558.1"/>
    <property type="molecule type" value="Genomic_DNA"/>
</dbReference>
<dbReference type="GO" id="GO:0016887">
    <property type="term" value="F:ATP hydrolysis activity"/>
    <property type="evidence" value="ECO:0007669"/>
    <property type="project" value="InterPro"/>
</dbReference>
<feature type="transmembrane region" description="Helical" evidence="9">
    <location>
        <begin position="12"/>
        <end position="31"/>
    </location>
</feature>
<dbReference type="FunFam" id="1.20.1560.10:FF:000040">
    <property type="entry name" value="Multidrug ABC transporter ATP-binding protein"/>
    <property type="match status" value="1"/>
</dbReference>
<protein>
    <submittedName>
        <fullName evidence="12">ABC transporter ATP-binding protein/permease</fullName>
    </submittedName>
</protein>
<dbReference type="PROSITE" id="PS50929">
    <property type="entry name" value="ABC_TM1F"/>
    <property type="match status" value="1"/>
</dbReference>
<dbReference type="InterPro" id="IPR017871">
    <property type="entry name" value="ABC_transporter-like_CS"/>
</dbReference>
<evidence type="ECO:0000259" key="11">
    <source>
        <dbReference type="PROSITE" id="PS50929"/>
    </source>
</evidence>
<dbReference type="InterPro" id="IPR011527">
    <property type="entry name" value="ABC1_TM_dom"/>
</dbReference>
<dbReference type="AlphaFoldDB" id="A0A0J8GCQ3"/>
<dbReference type="GO" id="GO:0015421">
    <property type="term" value="F:ABC-type oligopeptide transporter activity"/>
    <property type="evidence" value="ECO:0007669"/>
    <property type="project" value="TreeGrafter"/>
</dbReference>
<dbReference type="Gene3D" id="3.40.50.300">
    <property type="entry name" value="P-loop containing nucleotide triphosphate hydrolases"/>
    <property type="match status" value="1"/>
</dbReference>
<keyword evidence="2" id="KW-0813">Transport</keyword>
<dbReference type="SUPFAM" id="SSF90123">
    <property type="entry name" value="ABC transporter transmembrane region"/>
    <property type="match status" value="1"/>
</dbReference>
<evidence type="ECO:0000256" key="5">
    <source>
        <dbReference type="ARBA" id="ARBA00022741"/>
    </source>
</evidence>
<evidence type="ECO:0000256" key="2">
    <source>
        <dbReference type="ARBA" id="ARBA00022448"/>
    </source>
</evidence>
<dbReference type="SUPFAM" id="SSF52540">
    <property type="entry name" value="P-loop containing nucleoside triphosphate hydrolases"/>
    <property type="match status" value="1"/>
</dbReference>
<keyword evidence="8 9" id="KW-0472">Membrane</keyword>
<proteinExistence type="predicted"/>
<evidence type="ECO:0000256" key="6">
    <source>
        <dbReference type="ARBA" id="ARBA00022840"/>
    </source>
</evidence>
<evidence type="ECO:0000256" key="1">
    <source>
        <dbReference type="ARBA" id="ARBA00004651"/>
    </source>
</evidence>
<dbReference type="FunFam" id="3.40.50.300:FF:000221">
    <property type="entry name" value="Multidrug ABC transporter ATP-binding protein"/>
    <property type="match status" value="1"/>
</dbReference>
<feature type="domain" description="ABC transporter" evidence="10">
    <location>
        <begin position="330"/>
        <end position="565"/>
    </location>
</feature>
<keyword evidence="6 12" id="KW-0067">ATP-binding</keyword>
<dbReference type="CDD" id="cd18548">
    <property type="entry name" value="ABC_6TM_Tm287_like"/>
    <property type="match status" value="1"/>
</dbReference>
<dbReference type="OrthoDB" id="9770415at2"/>
<evidence type="ECO:0000256" key="4">
    <source>
        <dbReference type="ARBA" id="ARBA00022692"/>
    </source>
</evidence>
<reference evidence="12 13" key="1">
    <citation type="journal article" date="2015" name="Genome Biol. Evol.">
        <title>Comparative Genomics of Listeria Sensu Lato: Genus-Wide Differences in Evolutionary Dynamics and the Progressive Gain of Complex, Potentially Pathogenicity-Related Traits through Lateral Gene Transfer.</title>
        <authorList>
            <person name="Chiara M."/>
            <person name="Caruso M."/>
            <person name="D'Erchia A.M."/>
            <person name="Manzari C."/>
            <person name="Fraccalvieri R."/>
            <person name="Goffredo E."/>
            <person name="Latorre L."/>
            <person name="Miccolupo A."/>
            <person name="Padalino I."/>
            <person name="Santagada G."/>
            <person name="Chiocco D."/>
            <person name="Pesole G."/>
            <person name="Horner D.S."/>
            <person name="Parisi A."/>
        </authorList>
    </citation>
    <scope>NUCLEOTIDE SEQUENCE [LARGE SCALE GENOMIC DNA]</scope>
    <source>
        <strain evidence="12 13">1991</strain>
    </source>
</reference>
<dbReference type="PROSITE" id="PS50893">
    <property type="entry name" value="ABC_TRANSPORTER_2"/>
    <property type="match status" value="1"/>
</dbReference>
<dbReference type="InterPro" id="IPR003593">
    <property type="entry name" value="AAA+_ATPase"/>
</dbReference>
<feature type="transmembrane region" description="Helical" evidence="9">
    <location>
        <begin position="229"/>
        <end position="257"/>
    </location>
</feature>
<dbReference type="InterPro" id="IPR036640">
    <property type="entry name" value="ABC1_TM_sf"/>
</dbReference>
<evidence type="ECO:0000256" key="7">
    <source>
        <dbReference type="ARBA" id="ARBA00022989"/>
    </source>
</evidence>
<comment type="caution">
    <text evidence="12">The sequence shown here is derived from an EMBL/GenBank/DDBJ whole genome shotgun (WGS) entry which is preliminary data.</text>
</comment>
<accession>A0A0J8GCQ3</accession>
<gene>
    <name evidence="12" type="ORF">X560_2120</name>
</gene>
<feature type="transmembrane region" description="Helical" evidence="9">
    <location>
        <begin position="155"/>
        <end position="176"/>
    </location>
</feature>
<feature type="transmembrane region" description="Helical" evidence="9">
    <location>
        <begin position="277"/>
        <end position="300"/>
    </location>
</feature>
<comment type="subcellular location">
    <subcellularLocation>
        <location evidence="1">Cell membrane</location>
        <topology evidence="1">Multi-pass membrane protein</topology>
    </subcellularLocation>
</comment>
<dbReference type="Gene3D" id="1.20.1560.10">
    <property type="entry name" value="ABC transporter type 1, transmembrane domain"/>
    <property type="match status" value="1"/>
</dbReference>
<dbReference type="PANTHER" id="PTHR43394">
    <property type="entry name" value="ATP-DEPENDENT PERMEASE MDL1, MITOCHONDRIAL"/>
    <property type="match status" value="1"/>
</dbReference>
<dbReference type="InterPro" id="IPR003439">
    <property type="entry name" value="ABC_transporter-like_ATP-bd"/>
</dbReference>
<dbReference type="InterPro" id="IPR039421">
    <property type="entry name" value="Type_1_exporter"/>
</dbReference>
<keyword evidence="7 9" id="KW-1133">Transmembrane helix</keyword>
<dbReference type="PATRIC" id="fig|1430899.3.peg.2168"/>
<keyword evidence="3" id="KW-1003">Cell membrane</keyword>